<dbReference type="EMBL" id="BAAAHU010000052">
    <property type="protein sequence ID" value="GAA1014217.1"/>
    <property type="molecule type" value="Genomic_DNA"/>
</dbReference>
<reference evidence="2 3" key="1">
    <citation type="journal article" date="2019" name="Int. J. Syst. Evol. Microbiol.">
        <title>The Global Catalogue of Microorganisms (GCM) 10K type strain sequencing project: providing services to taxonomists for standard genome sequencing and annotation.</title>
        <authorList>
            <consortium name="The Broad Institute Genomics Platform"/>
            <consortium name="The Broad Institute Genome Sequencing Center for Infectious Disease"/>
            <person name="Wu L."/>
            <person name="Ma J."/>
        </authorList>
    </citation>
    <scope>NUCLEOTIDE SEQUENCE [LARGE SCALE GENOMIC DNA]</scope>
    <source>
        <strain evidence="2 3">JCM 11269</strain>
    </source>
</reference>
<evidence type="ECO:0000313" key="2">
    <source>
        <dbReference type="EMBL" id="GAA1014217.1"/>
    </source>
</evidence>
<proteinExistence type="predicted"/>
<accession>A0ABN1T4A9</accession>
<evidence type="ECO:0000313" key="3">
    <source>
        <dbReference type="Proteomes" id="UP001501072"/>
    </source>
</evidence>
<sequence>MDATGAAASPRSPASPAAGGRRGRAVTGVPVTDAVPAPSPGGGTGSGPGKRYAVPDRGKRAVRVIAGRKRVPPAGAAVACGRNARGPWQKHLPGPAAADPGHQPVSRGRGRGRLSGRRR</sequence>
<dbReference type="Proteomes" id="UP001501072">
    <property type="component" value="Unassembled WGS sequence"/>
</dbReference>
<name>A0ABN1T4A9_9ACTN</name>
<feature type="compositionally biased region" description="Basic residues" evidence="1">
    <location>
        <begin position="108"/>
        <end position="119"/>
    </location>
</feature>
<feature type="compositionally biased region" description="Low complexity" evidence="1">
    <location>
        <begin position="1"/>
        <end position="32"/>
    </location>
</feature>
<protein>
    <submittedName>
        <fullName evidence="2">Uncharacterized protein</fullName>
    </submittedName>
</protein>
<evidence type="ECO:0000256" key="1">
    <source>
        <dbReference type="SAM" id="MobiDB-lite"/>
    </source>
</evidence>
<comment type="caution">
    <text evidence="2">The sequence shown here is derived from an EMBL/GenBank/DDBJ whole genome shotgun (WGS) entry which is preliminary data.</text>
</comment>
<feature type="region of interest" description="Disordered" evidence="1">
    <location>
        <begin position="72"/>
        <end position="119"/>
    </location>
</feature>
<keyword evidence="3" id="KW-1185">Reference proteome</keyword>
<gene>
    <name evidence="2" type="ORF">GCM10009564_43230</name>
</gene>
<feature type="region of interest" description="Disordered" evidence="1">
    <location>
        <begin position="1"/>
        <end position="59"/>
    </location>
</feature>
<organism evidence="2 3">
    <name type="scientific">Streptomyces thermogriseus</name>
    <dbReference type="NCBI Taxonomy" id="75292"/>
    <lineage>
        <taxon>Bacteria</taxon>
        <taxon>Bacillati</taxon>
        <taxon>Actinomycetota</taxon>
        <taxon>Actinomycetes</taxon>
        <taxon>Kitasatosporales</taxon>
        <taxon>Streptomycetaceae</taxon>
        <taxon>Streptomyces</taxon>
    </lineage>
</organism>